<accession>A0A6L5WKH5</accession>
<keyword evidence="2 5" id="KW-0812">Transmembrane</keyword>
<dbReference type="GO" id="GO:0016020">
    <property type="term" value="C:membrane"/>
    <property type="evidence" value="ECO:0007669"/>
    <property type="project" value="UniProtKB-SubCell"/>
</dbReference>
<keyword evidence="4 5" id="KW-0472">Membrane</keyword>
<evidence type="ECO:0000313" key="7">
    <source>
        <dbReference type="EMBL" id="MSN96922.1"/>
    </source>
</evidence>
<comment type="caution">
    <text evidence="7">The sequence shown here is derived from an EMBL/GenBank/DDBJ whole genome shotgun (WGS) entry which is preliminary data.</text>
</comment>
<feature type="domain" description="Bacterial virulence protein VirB8" evidence="6">
    <location>
        <begin position="21"/>
        <end position="231"/>
    </location>
</feature>
<dbReference type="GeneID" id="56509765"/>
<evidence type="ECO:0000256" key="5">
    <source>
        <dbReference type="SAM" id="Phobius"/>
    </source>
</evidence>
<dbReference type="CDD" id="cd16424">
    <property type="entry name" value="VirB8"/>
    <property type="match status" value="1"/>
</dbReference>
<reference evidence="7 8" key="1">
    <citation type="submission" date="2019-09" db="EMBL/GenBank/DDBJ databases">
        <authorList>
            <person name="Silva M."/>
            <person name="Pereira G."/>
            <person name="Lopes-Da-Costa L."/>
            <person name="Silva E."/>
        </authorList>
    </citation>
    <scope>NUCLEOTIDE SEQUENCE [LARGE SCALE GENOMIC DNA]</scope>
    <source>
        <strain evidence="7 8">FMV-PI01</strain>
    </source>
</reference>
<feature type="transmembrane region" description="Helical" evidence="5">
    <location>
        <begin position="38"/>
        <end position="62"/>
    </location>
</feature>
<dbReference type="GO" id="GO:0030255">
    <property type="term" value="P:protein secretion by the type IV secretion system"/>
    <property type="evidence" value="ECO:0007669"/>
    <property type="project" value="InterPro"/>
</dbReference>
<keyword evidence="8" id="KW-1185">Reference proteome</keyword>
<dbReference type="Pfam" id="PF04335">
    <property type="entry name" value="VirB8"/>
    <property type="match status" value="1"/>
</dbReference>
<dbReference type="InterPro" id="IPR026264">
    <property type="entry name" value="VirB8/PtlE"/>
</dbReference>
<evidence type="ECO:0000313" key="8">
    <source>
        <dbReference type="Proteomes" id="UP000476338"/>
    </source>
</evidence>
<evidence type="ECO:0000256" key="2">
    <source>
        <dbReference type="ARBA" id="ARBA00022692"/>
    </source>
</evidence>
<dbReference type="RefSeq" id="WP_059429723.1">
    <property type="nucleotide sequence ID" value="NZ_VWSJ01000027.1"/>
</dbReference>
<name>A0A6L5WKH5_9BACT</name>
<sequence length="234" mass="26582">MKKVDKQIENFVKNNPDEVAISYEASIRYIAEQANKRAYFISGVALLVAIISVIAVCLLTPLKSVEPYVIRVDNTTGMVDIITSVNEAAFSQNEALDKYFATMYVKAREGYYYDILQNDYELVQILSYPDVANIYLKTYEGEKARDQVLKNDFEVEIDIVSVTLGNSAGSPIATIRFNEITRKKGEKIAISNKAKIVTLSYDYQPNTLTTEKERIKNPLGFKVSTYRIDDEIRR</sequence>
<protein>
    <submittedName>
        <fullName evidence="7">Type IV secretion system protein</fullName>
    </submittedName>
</protein>
<proteinExistence type="predicted"/>
<dbReference type="Proteomes" id="UP000476338">
    <property type="component" value="Unassembled WGS sequence"/>
</dbReference>
<reference evidence="7 8" key="2">
    <citation type="submission" date="2020-03" db="EMBL/GenBank/DDBJ databases">
        <title>Campylobacter portucalensis sp. nov., a new species of Campylobacter isolated from the reproductive tract of bulls.</title>
        <authorList>
            <person name="Silva M.F."/>
            <person name="Pereira G."/>
            <person name="Carneiro C."/>
            <person name="Hemphill A."/>
            <person name="Mateus L."/>
            <person name="Lopes-Da-Costa L."/>
            <person name="Silva E."/>
        </authorList>
    </citation>
    <scope>NUCLEOTIDE SEQUENCE [LARGE SCALE GENOMIC DNA]</scope>
    <source>
        <strain evidence="7 8">FMV-PI01</strain>
    </source>
</reference>
<dbReference type="AlphaFoldDB" id="A0A6L5WKH5"/>
<gene>
    <name evidence="7" type="ORF">F1B92_07065</name>
</gene>
<evidence type="ECO:0000256" key="1">
    <source>
        <dbReference type="ARBA" id="ARBA00004167"/>
    </source>
</evidence>
<organism evidence="7 8">
    <name type="scientific">Campylobacter portucalensis</name>
    <dbReference type="NCBI Taxonomy" id="2608384"/>
    <lineage>
        <taxon>Bacteria</taxon>
        <taxon>Pseudomonadati</taxon>
        <taxon>Campylobacterota</taxon>
        <taxon>Epsilonproteobacteria</taxon>
        <taxon>Campylobacterales</taxon>
        <taxon>Campylobacteraceae</taxon>
        <taxon>Campylobacter</taxon>
    </lineage>
</organism>
<comment type="subcellular location">
    <subcellularLocation>
        <location evidence="1">Membrane</location>
        <topology evidence="1">Single-pass membrane protein</topology>
    </subcellularLocation>
</comment>
<evidence type="ECO:0000259" key="6">
    <source>
        <dbReference type="Pfam" id="PF04335"/>
    </source>
</evidence>
<dbReference type="SUPFAM" id="SSF54427">
    <property type="entry name" value="NTF2-like"/>
    <property type="match status" value="1"/>
</dbReference>
<dbReference type="PIRSF" id="PIRSF003299">
    <property type="entry name" value="VirB8_PtlE"/>
    <property type="match status" value="1"/>
</dbReference>
<dbReference type="EMBL" id="VWSJ01000027">
    <property type="protein sequence ID" value="MSN96922.1"/>
    <property type="molecule type" value="Genomic_DNA"/>
</dbReference>
<dbReference type="InterPro" id="IPR007430">
    <property type="entry name" value="VirB8"/>
</dbReference>
<dbReference type="InterPro" id="IPR032710">
    <property type="entry name" value="NTF2-like_dom_sf"/>
</dbReference>
<evidence type="ECO:0000256" key="4">
    <source>
        <dbReference type="ARBA" id="ARBA00023136"/>
    </source>
</evidence>
<keyword evidence="3 5" id="KW-1133">Transmembrane helix</keyword>
<dbReference type="Gene3D" id="3.10.450.230">
    <property type="entry name" value="VirB8 protein"/>
    <property type="match status" value="1"/>
</dbReference>
<evidence type="ECO:0000256" key="3">
    <source>
        <dbReference type="ARBA" id="ARBA00022989"/>
    </source>
</evidence>